<dbReference type="Pfam" id="PF02585">
    <property type="entry name" value="PIG-L"/>
    <property type="match status" value="1"/>
</dbReference>
<name>A0A383A486_9ZZZZ</name>
<dbReference type="InterPro" id="IPR003737">
    <property type="entry name" value="GlcNAc_PI_deacetylase-related"/>
</dbReference>
<dbReference type="Gene3D" id="3.40.50.10320">
    <property type="entry name" value="LmbE-like"/>
    <property type="match status" value="1"/>
</dbReference>
<evidence type="ECO:0008006" key="2">
    <source>
        <dbReference type="Google" id="ProtNLM"/>
    </source>
</evidence>
<gene>
    <name evidence="1" type="ORF">METZ01_LOCUS455481</name>
</gene>
<protein>
    <recommendedName>
        <fullName evidence="2">PIG-L family deacetylase</fullName>
    </recommendedName>
</protein>
<dbReference type="InterPro" id="IPR024078">
    <property type="entry name" value="LmbE-like_dom_sf"/>
</dbReference>
<organism evidence="1">
    <name type="scientific">marine metagenome</name>
    <dbReference type="NCBI Taxonomy" id="408172"/>
    <lineage>
        <taxon>unclassified sequences</taxon>
        <taxon>metagenomes</taxon>
        <taxon>ecological metagenomes</taxon>
    </lineage>
</organism>
<dbReference type="AlphaFoldDB" id="A0A383A486"/>
<accession>A0A383A486</accession>
<feature type="non-terminal residue" evidence="1">
    <location>
        <position position="153"/>
    </location>
</feature>
<dbReference type="EMBL" id="UINC01189095">
    <property type="protein sequence ID" value="SVE02627.1"/>
    <property type="molecule type" value="Genomic_DNA"/>
</dbReference>
<reference evidence="1" key="1">
    <citation type="submission" date="2018-05" db="EMBL/GenBank/DDBJ databases">
        <authorList>
            <person name="Lanie J.A."/>
            <person name="Ng W.-L."/>
            <person name="Kazmierczak K.M."/>
            <person name="Andrzejewski T.M."/>
            <person name="Davidsen T.M."/>
            <person name="Wayne K.J."/>
            <person name="Tettelin H."/>
            <person name="Glass J.I."/>
            <person name="Rusch D."/>
            <person name="Podicherti R."/>
            <person name="Tsui H.-C.T."/>
            <person name="Winkler M.E."/>
        </authorList>
    </citation>
    <scope>NUCLEOTIDE SEQUENCE</scope>
</reference>
<proteinExistence type="predicted"/>
<evidence type="ECO:0000313" key="1">
    <source>
        <dbReference type="EMBL" id="SVE02627.1"/>
    </source>
</evidence>
<feature type="non-terminal residue" evidence="1">
    <location>
        <position position="1"/>
    </location>
</feature>
<dbReference type="SUPFAM" id="SSF102588">
    <property type="entry name" value="LmbE-like"/>
    <property type="match status" value="1"/>
</dbReference>
<sequence length="153" mass="17838">VFSVAFIGKMNKELAKVIGIRYDDNVLQLRKKQSLRAAEILGIKESRYLDFEDETLEENLLSCTITIERLIKEIKPQIIFTHHRGDANQDHRGVFKACIVACRHYRDSSFSSIYCYETLSTTEQTPNYLEFAFLPNYYINIESVLEMKIEAMK</sequence>